<keyword evidence="2" id="KW-1185">Reference proteome</keyword>
<protein>
    <submittedName>
        <fullName evidence="1">Uncharacterized protein</fullName>
    </submittedName>
</protein>
<dbReference type="Proteomes" id="UP001732700">
    <property type="component" value="Chromosome 2A"/>
</dbReference>
<dbReference type="EnsemblPlants" id="AVESA.00010b.r2.2AG0210890.1">
    <property type="protein sequence ID" value="AVESA.00010b.r2.2AG0210890.1.CDS"/>
    <property type="gene ID" value="AVESA.00010b.r2.2AG0210890"/>
</dbReference>
<name>A0ACD5U926_AVESA</name>
<proteinExistence type="predicted"/>
<accession>A0ACD5U926</accession>
<evidence type="ECO:0000313" key="1">
    <source>
        <dbReference type="EnsemblPlants" id="AVESA.00010b.r2.2AG0210890.1.CDS"/>
    </source>
</evidence>
<evidence type="ECO:0000313" key="2">
    <source>
        <dbReference type="Proteomes" id="UP001732700"/>
    </source>
</evidence>
<sequence>MKYLGLPLSVNHLIIIHFQPLEDKVAAKLMTWVGNHVSMVGRATQVNSFLTSIVIYYITVLDVPVETRRLRSIDRSPARTRACWMAATVRKLVVEMVEARNLLPKDGTGTSSPYARADFDGQRRKTRTVPRDLNPGWNEPLEFNFPGPGSCGVDPVAGEPLEIAVFHDVRVGPSRRNNFLGRVRLDARQFVRKGEEALIYFPLEKKNFFSWVRGDIGLKVYYVDEPIASPEPDPPAGDPPAADADAAKDVPAPADPPPVQTEEPSPPAEVPAAEAAQGAPPPGDEASTEMPPEADTAAPTSATEDAPVMSSEALPASDGAASERPPEEETPPPPPPPIPTPMPRQVPVPSRPAPPQPEVPMERSKHDLVDKMPYLFVRVVRARGLPARAQPHVRVAAGGRHACTREARRGAFFEWDQTFAFARDPTTDSPGPTLEVSVWDLPPDADVSIADDRSFLGGLCFDTADVHARDPPDGPLATQWYRLEGGRRLAGADLMVATWAGTQADEAFAEAWKADSPASSSSSAAAASRAKVYVSPKLWLLRLTVIEAQDTLTAAPPRDAGIAVRGTLGFQTLKTRTTVVNRNGGPAWNEDLVFVAAEPFIDDDCFVISLEVRHGKEAFPVGSASISLAAIERRVDDRKDTRSWRNPTATMMAHAVLVLLAWHPDLVVPTLTLHVAAVGVWKYRRRPRTPAPHPCVRASMAEAPDREELDEEFDTIPSARPPEVVRARYDRARMVGARLQAMVGDVATQAERLQALVSWRDPRATGMFVALCVVVAMMLYMVPMKVVAVVAGFYYLRHPMFRNRMPAPVINFFRRLPSMSERIM</sequence>
<organism evidence="1 2">
    <name type="scientific">Avena sativa</name>
    <name type="common">Oat</name>
    <dbReference type="NCBI Taxonomy" id="4498"/>
    <lineage>
        <taxon>Eukaryota</taxon>
        <taxon>Viridiplantae</taxon>
        <taxon>Streptophyta</taxon>
        <taxon>Embryophyta</taxon>
        <taxon>Tracheophyta</taxon>
        <taxon>Spermatophyta</taxon>
        <taxon>Magnoliopsida</taxon>
        <taxon>Liliopsida</taxon>
        <taxon>Poales</taxon>
        <taxon>Poaceae</taxon>
        <taxon>BOP clade</taxon>
        <taxon>Pooideae</taxon>
        <taxon>Poodae</taxon>
        <taxon>Poeae</taxon>
        <taxon>Poeae Chloroplast Group 1 (Aveneae type)</taxon>
        <taxon>Aveninae</taxon>
        <taxon>Avena</taxon>
    </lineage>
</organism>
<reference evidence="1" key="2">
    <citation type="submission" date="2025-09" db="UniProtKB">
        <authorList>
            <consortium name="EnsemblPlants"/>
        </authorList>
    </citation>
    <scope>IDENTIFICATION</scope>
</reference>
<reference evidence="1" key="1">
    <citation type="submission" date="2021-05" db="EMBL/GenBank/DDBJ databases">
        <authorList>
            <person name="Scholz U."/>
            <person name="Mascher M."/>
            <person name="Fiebig A."/>
        </authorList>
    </citation>
    <scope>NUCLEOTIDE SEQUENCE [LARGE SCALE GENOMIC DNA]</scope>
</reference>